<protein>
    <submittedName>
        <fullName evidence="1">Uncharacterized protein</fullName>
    </submittedName>
</protein>
<dbReference type="AlphaFoldDB" id="A0AAE0B2K1"/>
<accession>A0AAE0B2K1</accession>
<proteinExistence type="predicted"/>
<reference evidence="1" key="1">
    <citation type="journal article" date="2023" name="Plant J.">
        <title>Genome sequences and population genomics provide insights into the demographic history, inbreeding, and mutation load of two 'living fossil' tree species of Dipteronia.</title>
        <authorList>
            <person name="Feng Y."/>
            <person name="Comes H.P."/>
            <person name="Chen J."/>
            <person name="Zhu S."/>
            <person name="Lu R."/>
            <person name="Zhang X."/>
            <person name="Li P."/>
            <person name="Qiu J."/>
            <person name="Olsen K.M."/>
            <person name="Qiu Y."/>
        </authorList>
    </citation>
    <scope>NUCLEOTIDE SEQUENCE</scope>
    <source>
        <strain evidence="1">NBL</strain>
    </source>
</reference>
<dbReference type="Proteomes" id="UP001281410">
    <property type="component" value="Unassembled WGS sequence"/>
</dbReference>
<evidence type="ECO:0000313" key="2">
    <source>
        <dbReference type="Proteomes" id="UP001281410"/>
    </source>
</evidence>
<name>A0AAE0B2K1_9ROSI</name>
<organism evidence="1 2">
    <name type="scientific">Dipteronia sinensis</name>
    <dbReference type="NCBI Taxonomy" id="43782"/>
    <lineage>
        <taxon>Eukaryota</taxon>
        <taxon>Viridiplantae</taxon>
        <taxon>Streptophyta</taxon>
        <taxon>Embryophyta</taxon>
        <taxon>Tracheophyta</taxon>
        <taxon>Spermatophyta</taxon>
        <taxon>Magnoliopsida</taxon>
        <taxon>eudicotyledons</taxon>
        <taxon>Gunneridae</taxon>
        <taxon>Pentapetalae</taxon>
        <taxon>rosids</taxon>
        <taxon>malvids</taxon>
        <taxon>Sapindales</taxon>
        <taxon>Sapindaceae</taxon>
        <taxon>Hippocastanoideae</taxon>
        <taxon>Acereae</taxon>
        <taxon>Dipteronia</taxon>
    </lineage>
</organism>
<evidence type="ECO:0000313" key="1">
    <source>
        <dbReference type="EMBL" id="KAK3228408.1"/>
    </source>
</evidence>
<sequence>MASRVRLDRFLISPWILSWFPKLAQNGLPRIVSDHNAITLGEPRDDRAPSPFHFYNNWLEDDELMKLASEGWKNCKVSGLQGFVLSSKLKCSKNVIKNCILSRAKVSSSLKANEESLTELDRRTICYGLYESVRKDLVSTLEDLWKDIRREEQNWHQK</sequence>
<dbReference type="EMBL" id="JANJYJ010000001">
    <property type="protein sequence ID" value="KAK3228408.1"/>
    <property type="molecule type" value="Genomic_DNA"/>
</dbReference>
<comment type="caution">
    <text evidence="1">The sequence shown here is derived from an EMBL/GenBank/DDBJ whole genome shotgun (WGS) entry which is preliminary data.</text>
</comment>
<keyword evidence="2" id="KW-1185">Reference proteome</keyword>
<gene>
    <name evidence="1" type="ORF">Dsin_000289</name>
</gene>